<dbReference type="EMBL" id="CP107525">
    <property type="protein sequence ID" value="UZW64599.1"/>
    <property type="molecule type" value="Genomic_DNA"/>
</dbReference>
<dbReference type="Pfam" id="PF11335">
    <property type="entry name" value="DUF3137"/>
    <property type="match status" value="1"/>
</dbReference>
<protein>
    <submittedName>
        <fullName evidence="2">DUF3137 domain-containing protein</fullName>
    </submittedName>
</protein>
<evidence type="ECO:0000313" key="3">
    <source>
        <dbReference type="Proteomes" id="UP001164481"/>
    </source>
</evidence>
<feature type="transmembrane region" description="Helical" evidence="1">
    <location>
        <begin position="342"/>
        <end position="362"/>
    </location>
</feature>
<reference evidence="2" key="2">
    <citation type="submission" date="2022-11" db="EMBL/GenBank/DDBJ databases">
        <title>complete genomes of mycoplasma synoviae ZX313 strain and SD2 strain.</title>
        <authorList>
            <person name="Zhong Q."/>
        </authorList>
    </citation>
    <scope>NUCLEOTIDE SEQUENCE</scope>
    <source>
        <strain evidence="2">SD2</strain>
    </source>
</reference>
<dbReference type="RefSeq" id="WP_109536959.1">
    <property type="nucleotide sequence ID" value="NZ_CP012624.1"/>
</dbReference>
<proteinExistence type="predicted"/>
<feature type="transmembrane region" description="Helical" evidence="1">
    <location>
        <begin position="44"/>
        <end position="67"/>
    </location>
</feature>
<name>A0AAQ2YPL1_MYCSY</name>
<dbReference type="Proteomes" id="UP001164481">
    <property type="component" value="Chromosome"/>
</dbReference>
<sequence length="363" mass="42537">MKNVSEFTNFKNFYEKLHSNIKAHYNKEINDLYKRLNLKKKLKVFYSLMGVFIAIAVALLITVIVLYKKEGFSFVIVFLALAMFAFGGLAYLMFFFADKYKERFNITVAKMLNKRVIYKEAFALLDEQFSYDEEYPKQYRDTLNEVTVVELKKLIRPILFKLKADLETIGDEEKITLSPSHDAYFVNMDIKVEVQKNRNNSPVYKFLKTTLLKIDTKNLGDKGFAFAAAFENSKLIKEYNDLFKSFRLQKVKLESDAFNKTFNAYTNDEVKLRMMYTPLAMENMVKLHQNSKSVQKISNLVMISDGSAIYFVFTADMGFMEINWEKDYSNPDQLLRAIINDVALDIYNLYILISYAYIPYYLK</sequence>
<dbReference type="AlphaFoldDB" id="A0AAQ2YPL1"/>
<evidence type="ECO:0000313" key="2">
    <source>
        <dbReference type="EMBL" id="UZW64599.1"/>
    </source>
</evidence>
<keyword evidence="1" id="KW-1133">Transmembrane helix</keyword>
<accession>A0AAQ2YPL1</accession>
<reference evidence="2" key="1">
    <citation type="submission" date="2022-10" db="EMBL/GenBank/DDBJ databases">
        <authorList>
            <person name="Wei X."/>
        </authorList>
    </citation>
    <scope>NUCLEOTIDE SEQUENCE</scope>
    <source>
        <strain evidence="2">SD2</strain>
    </source>
</reference>
<keyword evidence="1" id="KW-0812">Transmembrane</keyword>
<feature type="transmembrane region" description="Helical" evidence="1">
    <location>
        <begin position="300"/>
        <end position="322"/>
    </location>
</feature>
<feature type="transmembrane region" description="Helical" evidence="1">
    <location>
        <begin position="73"/>
        <end position="96"/>
    </location>
</feature>
<organism evidence="2 3">
    <name type="scientific">Mycoplasmopsis synoviae</name>
    <name type="common">Mycoplasma synoviae</name>
    <dbReference type="NCBI Taxonomy" id="2109"/>
    <lineage>
        <taxon>Bacteria</taxon>
        <taxon>Bacillati</taxon>
        <taxon>Mycoplasmatota</taxon>
        <taxon>Mycoplasmoidales</taxon>
        <taxon>Metamycoplasmataceae</taxon>
        <taxon>Mycoplasmopsis</taxon>
    </lineage>
</organism>
<gene>
    <name evidence="2" type="ORF">OIE46_00705</name>
</gene>
<dbReference type="InterPro" id="IPR021484">
    <property type="entry name" value="DUF3137"/>
</dbReference>
<keyword evidence="1" id="KW-0472">Membrane</keyword>
<evidence type="ECO:0000256" key="1">
    <source>
        <dbReference type="SAM" id="Phobius"/>
    </source>
</evidence>